<evidence type="ECO:0000313" key="1">
    <source>
        <dbReference type="EMBL" id="UQC87323.1"/>
    </source>
</evidence>
<dbReference type="Proteomes" id="UP000830671">
    <property type="component" value="Chromosome 6"/>
</dbReference>
<dbReference type="RefSeq" id="XP_049148933.1">
    <property type="nucleotide sequence ID" value="XM_049291787.1"/>
</dbReference>
<keyword evidence="2" id="KW-1185">Reference proteome</keyword>
<dbReference type="AlphaFoldDB" id="A0A9Q8WKU9"/>
<evidence type="ECO:0000313" key="2">
    <source>
        <dbReference type="Proteomes" id="UP000830671"/>
    </source>
</evidence>
<proteinExistence type="predicted"/>
<organism evidence="1 2">
    <name type="scientific">Colletotrichum lupini</name>
    <dbReference type="NCBI Taxonomy" id="145971"/>
    <lineage>
        <taxon>Eukaryota</taxon>
        <taxon>Fungi</taxon>
        <taxon>Dikarya</taxon>
        <taxon>Ascomycota</taxon>
        <taxon>Pezizomycotina</taxon>
        <taxon>Sordariomycetes</taxon>
        <taxon>Hypocreomycetidae</taxon>
        <taxon>Glomerellales</taxon>
        <taxon>Glomerellaceae</taxon>
        <taxon>Colletotrichum</taxon>
        <taxon>Colletotrichum acutatum species complex</taxon>
    </lineage>
</organism>
<dbReference type="GeneID" id="73346797"/>
<protein>
    <submittedName>
        <fullName evidence="1">Uncharacterized protein</fullName>
    </submittedName>
</protein>
<dbReference type="KEGG" id="clup:CLUP02_12827"/>
<dbReference type="EMBL" id="CP019478">
    <property type="protein sequence ID" value="UQC87323.1"/>
    <property type="molecule type" value="Genomic_DNA"/>
</dbReference>
<gene>
    <name evidence="1" type="ORF">CLUP02_12827</name>
</gene>
<accession>A0A9Q8WKU9</accession>
<sequence length="229" mass="24683">MASLLSATDFGAVYESKTHQLVLTAQANGLIINAKFARLEFFGGLKFALEGFYGGPGPVGPEDITPVTTPFPIILPLPHFNNKTVLVETADGPKTIEIKYTGLKGTAPADLSKDLKIQNTNIGSVLTPINLHLPAEGETSFTAVIPKPEGDYQISVVPSFNEDLLRLVNATVRNGVVTYTFRWAKTPTGDQNPQLINLTTSYYNGITGPAAHTTSIIQGYLVHLVVFQK</sequence>
<reference evidence="1" key="1">
    <citation type="journal article" date="2021" name="Mol. Plant Microbe Interact.">
        <title>Complete Genome Sequence of the Plant-Pathogenic Fungus Colletotrichum lupini.</title>
        <authorList>
            <person name="Baroncelli R."/>
            <person name="Pensec F."/>
            <person name="Da Lio D."/>
            <person name="Boufleur T."/>
            <person name="Vicente I."/>
            <person name="Sarrocco S."/>
            <person name="Picot A."/>
            <person name="Baraldi E."/>
            <person name="Sukno S."/>
            <person name="Thon M."/>
            <person name="Le Floch G."/>
        </authorList>
    </citation>
    <scope>NUCLEOTIDE SEQUENCE</scope>
    <source>
        <strain evidence="1">IMI 504893</strain>
    </source>
</reference>
<name>A0A9Q8WKU9_9PEZI</name>